<evidence type="ECO:0000256" key="1">
    <source>
        <dbReference type="ARBA" id="ARBA00004123"/>
    </source>
</evidence>
<feature type="compositionally biased region" description="Polar residues" evidence="4">
    <location>
        <begin position="1"/>
        <end position="12"/>
    </location>
</feature>
<dbReference type="InterPro" id="IPR022750">
    <property type="entry name" value="IRF-2BP1_2-like_Znf"/>
</dbReference>
<feature type="compositionally biased region" description="Low complexity" evidence="4">
    <location>
        <begin position="263"/>
        <end position="272"/>
    </location>
</feature>
<feature type="region of interest" description="Disordered" evidence="4">
    <location>
        <begin position="1"/>
        <end position="27"/>
    </location>
</feature>
<keyword evidence="3" id="KW-0539">Nucleus</keyword>
<comment type="similarity">
    <text evidence="2">Belongs to the IRF2BP family.</text>
</comment>
<evidence type="ECO:0000256" key="2">
    <source>
        <dbReference type="ARBA" id="ARBA00010802"/>
    </source>
</evidence>
<dbReference type="Pfam" id="PF11261">
    <property type="entry name" value="IRF-2BP1_2"/>
    <property type="match status" value="1"/>
</dbReference>
<feature type="compositionally biased region" description="Polar residues" evidence="4">
    <location>
        <begin position="280"/>
        <end position="289"/>
    </location>
</feature>
<name>A0A0B2VDD5_TOXCA</name>
<dbReference type="Proteomes" id="UP000031036">
    <property type="component" value="Unassembled WGS sequence"/>
</dbReference>
<evidence type="ECO:0000313" key="8">
    <source>
        <dbReference type="Proteomes" id="UP000031036"/>
    </source>
</evidence>
<feature type="compositionally biased region" description="Basic and acidic residues" evidence="4">
    <location>
        <begin position="239"/>
        <end position="252"/>
    </location>
</feature>
<proteinExistence type="inferred from homology"/>
<dbReference type="GO" id="GO:0006357">
    <property type="term" value="P:regulation of transcription by RNA polymerase II"/>
    <property type="evidence" value="ECO:0007669"/>
    <property type="project" value="TreeGrafter"/>
</dbReference>
<feature type="domain" description="Interferon regulatory factor 2-binding protein 1/2-like C3HC4 zinc finger" evidence="6">
    <location>
        <begin position="297"/>
        <end position="368"/>
    </location>
</feature>
<feature type="domain" description="Interferon regulatory factor 2-binding protein 1/2-like zinc finger" evidence="5">
    <location>
        <begin position="33"/>
        <end position="83"/>
    </location>
</feature>
<dbReference type="Gene3D" id="1.10.10.1580">
    <property type="entry name" value="Interferon regulatory factor 2-binding protein"/>
    <property type="match status" value="1"/>
</dbReference>
<evidence type="ECO:0000259" key="6">
    <source>
        <dbReference type="Pfam" id="PF25454"/>
    </source>
</evidence>
<evidence type="ECO:0000313" key="7">
    <source>
        <dbReference type="EMBL" id="KHN79422.1"/>
    </source>
</evidence>
<dbReference type="FunFam" id="1.10.10.1580:FF:000001">
    <property type="entry name" value="interferon regulatory factor 2-binding protein 2"/>
    <property type="match status" value="1"/>
</dbReference>
<evidence type="ECO:0000259" key="5">
    <source>
        <dbReference type="Pfam" id="PF11261"/>
    </source>
</evidence>
<dbReference type="AlphaFoldDB" id="A0A0B2VDD5"/>
<dbReference type="Pfam" id="PF25454">
    <property type="entry name" value="zf-C3HC4_IRF-2BP1_2"/>
    <property type="match status" value="1"/>
</dbReference>
<dbReference type="PANTHER" id="PTHR10816">
    <property type="entry name" value="MYELIN TRANSCRIPTION FACTOR 1-RELATED"/>
    <property type="match status" value="1"/>
</dbReference>
<dbReference type="PANTHER" id="PTHR10816:SF19">
    <property type="entry name" value="PROTEIN INTERACTING WITH TTK69 AND SIN3A, ISOFORM D"/>
    <property type="match status" value="1"/>
</dbReference>
<dbReference type="OrthoDB" id="10065080at2759"/>
<evidence type="ECO:0000256" key="3">
    <source>
        <dbReference type="ARBA" id="ARBA00023242"/>
    </source>
</evidence>
<protein>
    <submittedName>
        <fullName evidence="7">Interferon regulatory factor 2-binding protein 2-B</fullName>
    </submittedName>
</protein>
<dbReference type="InterPro" id="IPR044882">
    <property type="entry name" value="I2BP1/2_C3HC4-RING_sf"/>
</dbReference>
<dbReference type="GO" id="GO:0005634">
    <property type="term" value="C:nucleus"/>
    <property type="evidence" value="ECO:0007669"/>
    <property type="project" value="UniProtKB-SubCell"/>
</dbReference>
<dbReference type="SUPFAM" id="SSF57850">
    <property type="entry name" value="RING/U-box"/>
    <property type="match status" value="1"/>
</dbReference>
<keyword evidence="8" id="KW-1185">Reference proteome</keyword>
<accession>A0A0B2VDD5</accession>
<comment type="subcellular location">
    <subcellularLocation>
        <location evidence="1">Nucleus</location>
    </subcellularLocation>
</comment>
<dbReference type="CDD" id="cd16511">
    <property type="entry name" value="vRING-HC_IRF2BP1-like"/>
    <property type="match status" value="1"/>
</dbReference>
<feature type="region of interest" description="Disordered" evidence="4">
    <location>
        <begin position="388"/>
        <end position="437"/>
    </location>
</feature>
<evidence type="ECO:0000256" key="4">
    <source>
        <dbReference type="SAM" id="MobiDB-lite"/>
    </source>
</evidence>
<comment type="caution">
    <text evidence="7">The sequence shown here is derived from an EMBL/GenBank/DDBJ whole genome shotgun (WGS) entry which is preliminary data.</text>
</comment>
<dbReference type="GO" id="GO:0003714">
    <property type="term" value="F:transcription corepressor activity"/>
    <property type="evidence" value="ECO:0007669"/>
    <property type="project" value="TreeGrafter"/>
</dbReference>
<dbReference type="STRING" id="6265.A0A0B2VDD5"/>
<reference evidence="7 8" key="1">
    <citation type="submission" date="2014-11" db="EMBL/GenBank/DDBJ databases">
        <title>Genetic blueprint of the zoonotic pathogen Toxocara canis.</title>
        <authorList>
            <person name="Zhu X.-Q."/>
            <person name="Korhonen P.K."/>
            <person name="Cai H."/>
            <person name="Young N.D."/>
            <person name="Nejsum P."/>
            <person name="von Samson-Himmelstjerna G."/>
            <person name="Boag P.R."/>
            <person name="Tan P."/>
            <person name="Li Q."/>
            <person name="Min J."/>
            <person name="Yang Y."/>
            <person name="Wang X."/>
            <person name="Fang X."/>
            <person name="Hall R.S."/>
            <person name="Hofmann A."/>
            <person name="Sternberg P.W."/>
            <person name="Jex A.R."/>
            <person name="Gasser R.B."/>
        </authorList>
    </citation>
    <scope>NUCLEOTIDE SEQUENCE [LARGE SCALE GENOMIC DNA]</scope>
    <source>
        <strain evidence="7">PN_DK_2014</strain>
    </source>
</reference>
<feature type="compositionally biased region" description="Low complexity" evidence="4">
    <location>
        <begin position="18"/>
        <end position="27"/>
    </location>
</feature>
<feature type="region of interest" description="Disordered" evidence="4">
    <location>
        <begin position="239"/>
        <end position="289"/>
    </location>
</feature>
<feature type="compositionally biased region" description="Polar residues" evidence="4">
    <location>
        <begin position="390"/>
        <end position="407"/>
    </location>
</feature>
<organism evidence="7 8">
    <name type="scientific">Toxocara canis</name>
    <name type="common">Canine roundworm</name>
    <dbReference type="NCBI Taxonomy" id="6265"/>
    <lineage>
        <taxon>Eukaryota</taxon>
        <taxon>Metazoa</taxon>
        <taxon>Ecdysozoa</taxon>
        <taxon>Nematoda</taxon>
        <taxon>Chromadorea</taxon>
        <taxon>Rhabditida</taxon>
        <taxon>Spirurina</taxon>
        <taxon>Ascaridomorpha</taxon>
        <taxon>Ascaridoidea</taxon>
        <taxon>Toxocaridae</taxon>
        <taxon>Toxocara</taxon>
    </lineage>
</organism>
<dbReference type="EMBL" id="JPKZ01001920">
    <property type="protein sequence ID" value="KHN79422.1"/>
    <property type="molecule type" value="Genomic_DNA"/>
</dbReference>
<dbReference type="OMA" id="VGSAMPW"/>
<feature type="compositionally biased region" description="Low complexity" evidence="4">
    <location>
        <begin position="408"/>
        <end position="431"/>
    </location>
</feature>
<sequence>MSTNGMLATMNGSAHVANTSNTTNSNNSKLTGRQHCFLCDLPRWPWAMCNDYVEPVCRGCVNYEGADRIENVIESARQMKRVHGFPVGESSTPAPLRTTINQKESLLQTGAGRYSPAVNRGVNPASATVQAPIAAQQQQAAAAAAAAAAVQMPQLPQLNQLTEALVQQQRFMSLAGRQPGQFTAEELHALQQLQRPLHLQNPLMQHGLPMGVFPNLVASSVANLLPPNASLAAAVAASRKREHDLDDVKPDVYGKVQRGDAQTTSVSPTSTHSPDHPTHNATNRRAFNNAQGNERVLKCTLCHERLEDTHFVQCPSVSAHKFCFPCSRESIKKQSNAREIYCPSGEKCPLVGSQTSWAFVQEEIATILGEDFEQFKKDREANGLVAPTLVPNTGAQTSLGPNTNTQQNSPASTTTSVASSNSVSAPSASSTQHVNLN</sequence>
<gene>
    <name evidence="7" type="primary">irf2bp2b</name>
    <name evidence="7" type="ORF">Tcan_03850</name>
</gene>
<dbReference type="InterPro" id="IPR057414">
    <property type="entry name" value="Zf-C3HC4_IRF-2BP1_2"/>
</dbReference>